<reference evidence="12 13" key="1">
    <citation type="submission" date="2023-07" db="EMBL/GenBank/DDBJ databases">
        <title>Genomic Encyclopedia of Type Strains, Phase IV (KMG-IV): sequencing the most valuable type-strain genomes for metagenomic binning, comparative biology and taxonomic classification.</title>
        <authorList>
            <person name="Goeker M."/>
        </authorList>
    </citation>
    <scope>NUCLEOTIDE SEQUENCE [LARGE SCALE GENOMIC DNA]</scope>
    <source>
        <strain evidence="12 13">B1-1</strain>
    </source>
</reference>
<evidence type="ECO:0000256" key="8">
    <source>
        <dbReference type="ARBA" id="ARBA00039097"/>
    </source>
</evidence>
<dbReference type="EMBL" id="JAUSWJ010000001">
    <property type="protein sequence ID" value="MDQ0517329.1"/>
    <property type="molecule type" value="Genomic_DNA"/>
</dbReference>
<evidence type="ECO:0000256" key="7">
    <source>
        <dbReference type="ARBA" id="ARBA00023136"/>
    </source>
</evidence>
<dbReference type="InterPro" id="IPR008250">
    <property type="entry name" value="ATPase_P-typ_transduc_dom_A_sf"/>
</dbReference>
<feature type="transmembrane region" description="Helical" evidence="10">
    <location>
        <begin position="239"/>
        <end position="258"/>
    </location>
</feature>
<organism evidence="12 13">
    <name type="scientific">Kaistia geumhonensis</name>
    <dbReference type="NCBI Taxonomy" id="410839"/>
    <lineage>
        <taxon>Bacteria</taxon>
        <taxon>Pseudomonadati</taxon>
        <taxon>Pseudomonadota</taxon>
        <taxon>Alphaproteobacteria</taxon>
        <taxon>Hyphomicrobiales</taxon>
        <taxon>Kaistiaceae</taxon>
        <taxon>Kaistia</taxon>
    </lineage>
</organism>
<dbReference type="RefSeq" id="WP_266278505.1">
    <property type="nucleotide sequence ID" value="NZ_JAPKNF010000001.1"/>
</dbReference>
<dbReference type="InterPro" id="IPR036412">
    <property type="entry name" value="HAD-like_sf"/>
</dbReference>
<dbReference type="InterPro" id="IPR044492">
    <property type="entry name" value="P_typ_ATPase_HD_dom"/>
</dbReference>
<name>A0ABU0M8M8_9HYPH</name>
<dbReference type="Proteomes" id="UP001223743">
    <property type="component" value="Unassembled WGS sequence"/>
</dbReference>
<dbReference type="SFLD" id="SFLDG00002">
    <property type="entry name" value="C1.7:_P-type_atpase_like"/>
    <property type="match status" value="1"/>
</dbReference>
<protein>
    <recommendedName>
        <fullName evidence="8">P-type Zn(2+) transporter</fullName>
        <ecNumber evidence="8">7.2.2.12</ecNumber>
    </recommendedName>
</protein>
<dbReference type="SFLD" id="SFLDS00003">
    <property type="entry name" value="Haloacid_Dehalogenase"/>
    <property type="match status" value="1"/>
</dbReference>
<evidence type="ECO:0000313" key="13">
    <source>
        <dbReference type="Proteomes" id="UP001223743"/>
    </source>
</evidence>
<dbReference type="Gene3D" id="3.40.50.1000">
    <property type="entry name" value="HAD superfamily/HAD-like"/>
    <property type="match status" value="1"/>
</dbReference>
<evidence type="ECO:0000256" key="6">
    <source>
        <dbReference type="ARBA" id="ARBA00022989"/>
    </source>
</evidence>
<dbReference type="PANTHER" id="PTHR48085:SF5">
    <property type="entry name" value="CADMIUM_ZINC-TRANSPORTING ATPASE HMA4-RELATED"/>
    <property type="match status" value="1"/>
</dbReference>
<dbReference type="Gene3D" id="2.70.150.10">
    <property type="entry name" value="Calcium-transporting ATPase, cytoplasmic transduction domain A"/>
    <property type="match status" value="1"/>
</dbReference>
<dbReference type="InterPro" id="IPR027256">
    <property type="entry name" value="P-typ_ATPase_IB"/>
</dbReference>
<evidence type="ECO:0000259" key="11">
    <source>
        <dbReference type="Pfam" id="PF00122"/>
    </source>
</evidence>
<feature type="domain" description="P-type ATPase A" evidence="11">
    <location>
        <begin position="125"/>
        <end position="223"/>
    </location>
</feature>
<feature type="transmembrane region" description="Helical" evidence="10">
    <location>
        <begin position="18"/>
        <end position="37"/>
    </location>
</feature>
<dbReference type="NCBIfam" id="TIGR01494">
    <property type="entry name" value="ATPase_P-type"/>
    <property type="match status" value="2"/>
</dbReference>
<dbReference type="PRINTS" id="PR00119">
    <property type="entry name" value="CATATPASE"/>
</dbReference>
<evidence type="ECO:0000256" key="3">
    <source>
        <dbReference type="ARBA" id="ARBA00022692"/>
    </source>
</evidence>
<feature type="transmembrane region" description="Helical" evidence="10">
    <location>
        <begin position="264"/>
        <end position="285"/>
    </location>
</feature>
<evidence type="ECO:0000313" key="12">
    <source>
        <dbReference type="EMBL" id="MDQ0517329.1"/>
    </source>
</evidence>
<keyword evidence="3 10" id="KW-0812">Transmembrane</keyword>
<dbReference type="Pfam" id="PF00122">
    <property type="entry name" value="E1-E2_ATPase"/>
    <property type="match status" value="1"/>
</dbReference>
<dbReference type="InterPro" id="IPR023299">
    <property type="entry name" value="ATPase_P-typ_cyto_dom_N"/>
</dbReference>
<dbReference type="SFLD" id="SFLDF00027">
    <property type="entry name" value="p-type_atpase"/>
    <property type="match status" value="1"/>
</dbReference>
<comment type="similarity">
    <text evidence="2 10">Belongs to the cation transport ATPase (P-type) (TC 3.A.3) family. Type IB subfamily.</text>
</comment>
<dbReference type="SUPFAM" id="SSF56784">
    <property type="entry name" value="HAD-like"/>
    <property type="match status" value="1"/>
</dbReference>
<keyword evidence="10" id="KW-0067">ATP-binding</keyword>
<keyword evidence="5" id="KW-1278">Translocase</keyword>
<feature type="transmembrane region" description="Helical" evidence="10">
    <location>
        <begin position="571"/>
        <end position="590"/>
    </location>
</feature>
<dbReference type="Gene3D" id="3.40.1110.10">
    <property type="entry name" value="Calcium-transporting ATPase, cytoplasmic domain N"/>
    <property type="match status" value="1"/>
</dbReference>
<dbReference type="SUPFAM" id="SSF81665">
    <property type="entry name" value="Calcium ATPase, transmembrane domain M"/>
    <property type="match status" value="1"/>
</dbReference>
<dbReference type="PROSITE" id="PS00154">
    <property type="entry name" value="ATPASE_E1_E2"/>
    <property type="match status" value="1"/>
</dbReference>
<keyword evidence="10" id="KW-0547">Nucleotide-binding</keyword>
<keyword evidence="10" id="KW-1003">Cell membrane</keyword>
<keyword evidence="4 10" id="KW-0479">Metal-binding</keyword>
<dbReference type="InterPro" id="IPR023214">
    <property type="entry name" value="HAD_sf"/>
</dbReference>
<dbReference type="PANTHER" id="PTHR48085">
    <property type="entry name" value="CADMIUM/ZINC-TRANSPORTING ATPASE HMA2-RELATED"/>
    <property type="match status" value="1"/>
</dbReference>
<evidence type="ECO:0000256" key="4">
    <source>
        <dbReference type="ARBA" id="ARBA00022723"/>
    </source>
</evidence>
<dbReference type="NCBIfam" id="TIGR01525">
    <property type="entry name" value="ATPase-IB_hvy"/>
    <property type="match status" value="1"/>
</dbReference>
<keyword evidence="7 10" id="KW-0472">Membrane</keyword>
<dbReference type="EC" id="7.2.2.12" evidence="8"/>
<evidence type="ECO:0000256" key="1">
    <source>
        <dbReference type="ARBA" id="ARBA00004370"/>
    </source>
</evidence>
<sequence length="615" mass="61804">MAATGLSAGGLPASKVRLALVVTALAGLATGLAGLAFGQTWSGIVFAVATLPVLAALLVEIVTSLRRGDVGLDIVAALSMSAALGFGEPLAGNVVALMYAGGQLLESYAENRARREMTALLGRVARTAMRIDRDGLHEVDVGSIAPGDRLLIRKGEVVPVDGTLAAPGGSFDQSALTGESLPVTKSAGDEVLSGVANAGEAVEIVSARPAAESTYANIVRLVEQAASSRAPAIRIADRFAIWFLLLTLAIAGAAWWASADPIRALAVLVVATPCPLILALPVAIVSGMSRAARSGILIKHGGALEALGRVRTVILDKTGTLTLGLARVASIRTREGIDPNELLRLAASLDQASNHVIAEALVAEAHARGLSLSAPGPATEMAGAGLSGTVDGHDVVVGGRAYVHALSEEGSAGLDGAIPPGSAVVAVAIDGTLAGLILLADGLRPEAPDMIRSLRAAGIRRVVLASGDAAEIASAVGHALGLDAARGGMSPSDKLKLVHEEEQAAPTVMVGDGVNDAPALAGASVGVAMGARGAAASSQSADIVLLVDRIDRLALALSIAARTRRIALESVLAGLALSIAAMIAAAFGLLPPVAGALLQEAIDVAVILNALRALR</sequence>
<proteinExistence type="inferred from homology"/>
<evidence type="ECO:0000256" key="2">
    <source>
        <dbReference type="ARBA" id="ARBA00006024"/>
    </source>
</evidence>
<dbReference type="InterPro" id="IPR059000">
    <property type="entry name" value="ATPase_P-type_domA"/>
</dbReference>
<dbReference type="InterPro" id="IPR051014">
    <property type="entry name" value="Cation_Transport_ATPase_IB"/>
</dbReference>
<accession>A0ABU0M8M8</accession>
<comment type="subcellular location">
    <subcellularLocation>
        <location evidence="10">Cell membrane</location>
    </subcellularLocation>
    <subcellularLocation>
        <location evidence="1">Membrane</location>
    </subcellularLocation>
</comment>
<gene>
    <name evidence="12" type="ORF">QO015_002942</name>
</gene>
<keyword evidence="6 10" id="KW-1133">Transmembrane helix</keyword>
<comment type="caution">
    <text evidence="12">The sequence shown here is derived from an EMBL/GenBank/DDBJ whole genome shotgun (WGS) entry which is preliminary data.</text>
</comment>
<dbReference type="SUPFAM" id="SSF81653">
    <property type="entry name" value="Calcium ATPase, transduction domain A"/>
    <property type="match status" value="1"/>
</dbReference>
<dbReference type="InterPro" id="IPR001757">
    <property type="entry name" value="P_typ_ATPase"/>
</dbReference>
<evidence type="ECO:0000256" key="10">
    <source>
        <dbReference type="RuleBase" id="RU362081"/>
    </source>
</evidence>
<dbReference type="Pfam" id="PF00702">
    <property type="entry name" value="Hydrolase"/>
    <property type="match status" value="1"/>
</dbReference>
<keyword evidence="13" id="KW-1185">Reference proteome</keyword>
<feature type="transmembrane region" description="Helical" evidence="10">
    <location>
        <begin position="43"/>
        <end position="62"/>
    </location>
</feature>
<dbReference type="InterPro" id="IPR018303">
    <property type="entry name" value="ATPase_P-typ_P_site"/>
</dbReference>
<evidence type="ECO:0000256" key="9">
    <source>
        <dbReference type="ARBA" id="ARBA00047308"/>
    </source>
</evidence>
<evidence type="ECO:0000256" key="5">
    <source>
        <dbReference type="ARBA" id="ARBA00022967"/>
    </source>
</evidence>
<dbReference type="InterPro" id="IPR023298">
    <property type="entry name" value="ATPase_P-typ_TM_dom_sf"/>
</dbReference>
<comment type="catalytic activity">
    <reaction evidence="9">
        <text>Zn(2+)(in) + ATP + H2O = Zn(2+)(out) + ADP + phosphate + H(+)</text>
        <dbReference type="Rhea" id="RHEA:20621"/>
        <dbReference type="ChEBI" id="CHEBI:15377"/>
        <dbReference type="ChEBI" id="CHEBI:15378"/>
        <dbReference type="ChEBI" id="CHEBI:29105"/>
        <dbReference type="ChEBI" id="CHEBI:30616"/>
        <dbReference type="ChEBI" id="CHEBI:43474"/>
        <dbReference type="ChEBI" id="CHEBI:456216"/>
        <dbReference type="EC" id="7.2.2.12"/>
    </reaction>
</comment>